<dbReference type="InterPro" id="IPR024768">
    <property type="entry name" value="Marf1"/>
</dbReference>
<dbReference type="PANTHER" id="PTHR14379">
    <property type="entry name" value="LIMKAIN B LKAP"/>
    <property type="match status" value="1"/>
</dbReference>
<dbReference type="GO" id="GO:0004540">
    <property type="term" value="F:RNA nuclease activity"/>
    <property type="evidence" value="ECO:0007669"/>
    <property type="project" value="InterPro"/>
</dbReference>
<dbReference type="Pfam" id="PF01936">
    <property type="entry name" value="NYN"/>
    <property type="match status" value="2"/>
</dbReference>
<dbReference type="GO" id="GO:0005777">
    <property type="term" value="C:peroxisome"/>
    <property type="evidence" value="ECO:0007669"/>
    <property type="project" value="InterPro"/>
</dbReference>
<evidence type="ECO:0000313" key="3">
    <source>
        <dbReference type="Proteomes" id="UP000489600"/>
    </source>
</evidence>
<dbReference type="GO" id="GO:0010468">
    <property type="term" value="P:regulation of gene expression"/>
    <property type="evidence" value="ECO:0007669"/>
    <property type="project" value="InterPro"/>
</dbReference>
<proteinExistence type="predicted"/>
<comment type="caution">
    <text evidence="2">The sequence shown here is derived from an EMBL/GenBank/DDBJ whole genome shotgun (WGS) entry which is preliminary data.</text>
</comment>
<sequence length="462" mass="52086">MTTESSIAKTGIFWNIEDCPIPEGLNPRNILENIKSSLTNEGYVHGEVSVRAYCEKKNWSFDDLSLADITFEHAHAGNHLKRFRKILEDILFFTVQNRVRYPQTIHKIVLISKIPQDDEIATILQVLVTAGYIVLLAVPDALEYVSSVWLWPSLTVKVNPIHQSGSSLLEGVASKGKKIHANIDDFIFCYSHYGMTLQKKDYYMEVDKMLVDIVLWALDNPAPSNLLVISKDISEETKSLLQALESKDYNILFAQLEEAPSAVLRCTERPKCLLKVPKSLFGGGNPIDQRGSAQGVPNHGKLTGIFWNIEDCPIPEGYNPRNILENIKSSLAEEGYHGEVSVWAYCGQTSIFRELWSDYNHANIILRTSVGEGIVEVNHMIVDILSFGMRNPAPSNVLVISKEVSGEFFNRLQELKSENFNILVVQPDEIESEALLDIVSMDWRWPKQSDIDKESDEVMSDS</sequence>
<evidence type="ECO:0000313" key="2">
    <source>
        <dbReference type="EMBL" id="VVB05820.1"/>
    </source>
</evidence>
<feature type="domain" description="NYN" evidence="1">
    <location>
        <begin position="303"/>
        <end position="434"/>
    </location>
</feature>
<feature type="domain" description="NYN" evidence="1">
    <location>
        <begin position="9"/>
        <end position="137"/>
    </location>
</feature>
<accession>A0A565BWV4</accession>
<evidence type="ECO:0000259" key="1">
    <source>
        <dbReference type="Pfam" id="PF01936"/>
    </source>
</evidence>
<dbReference type="CDD" id="cd10910">
    <property type="entry name" value="PIN_limkain_b1_N_like"/>
    <property type="match status" value="2"/>
</dbReference>
<dbReference type="EMBL" id="CABITT030000005">
    <property type="protein sequence ID" value="VVB05820.1"/>
    <property type="molecule type" value="Genomic_DNA"/>
</dbReference>
<dbReference type="OrthoDB" id="1076146at2759"/>
<dbReference type="AlphaFoldDB" id="A0A565BWV4"/>
<dbReference type="InterPro" id="IPR021139">
    <property type="entry name" value="NYN"/>
</dbReference>
<name>A0A565BWV4_9BRAS</name>
<dbReference type="PANTHER" id="PTHR14379:SF75">
    <property type="entry name" value="NYN DOMAIN-CONTAINING PROTEIN"/>
    <property type="match status" value="1"/>
</dbReference>
<reference evidence="2" key="1">
    <citation type="submission" date="2019-07" db="EMBL/GenBank/DDBJ databases">
        <authorList>
            <person name="Dittberner H."/>
        </authorList>
    </citation>
    <scope>NUCLEOTIDE SEQUENCE [LARGE SCALE GENOMIC DNA]</scope>
</reference>
<organism evidence="2 3">
    <name type="scientific">Arabis nemorensis</name>
    <dbReference type="NCBI Taxonomy" id="586526"/>
    <lineage>
        <taxon>Eukaryota</taxon>
        <taxon>Viridiplantae</taxon>
        <taxon>Streptophyta</taxon>
        <taxon>Embryophyta</taxon>
        <taxon>Tracheophyta</taxon>
        <taxon>Spermatophyta</taxon>
        <taxon>Magnoliopsida</taxon>
        <taxon>eudicotyledons</taxon>
        <taxon>Gunneridae</taxon>
        <taxon>Pentapetalae</taxon>
        <taxon>rosids</taxon>
        <taxon>malvids</taxon>
        <taxon>Brassicales</taxon>
        <taxon>Brassicaceae</taxon>
        <taxon>Arabideae</taxon>
        <taxon>Arabis</taxon>
    </lineage>
</organism>
<keyword evidence="3" id="KW-1185">Reference proteome</keyword>
<gene>
    <name evidence="2" type="ORF">ANE_LOCUS16264</name>
</gene>
<protein>
    <recommendedName>
        <fullName evidence="1">NYN domain-containing protein</fullName>
    </recommendedName>
</protein>
<dbReference type="Proteomes" id="UP000489600">
    <property type="component" value="Unassembled WGS sequence"/>
</dbReference>